<keyword evidence="5" id="KW-0378">Hydrolase</keyword>
<dbReference type="AlphaFoldDB" id="A0A2R8ACC9"/>
<evidence type="ECO:0000313" key="6">
    <source>
        <dbReference type="Proteomes" id="UP000244932"/>
    </source>
</evidence>
<comment type="catalytic activity">
    <reaction evidence="1">
        <text>2-phosphoglycolate + H2O = glycolate + phosphate</text>
        <dbReference type="Rhea" id="RHEA:14369"/>
        <dbReference type="ChEBI" id="CHEBI:15377"/>
        <dbReference type="ChEBI" id="CHEBI:29805"/>
        <dbReference type="ChEBI" id="CHEBI:43474"/>
        <dbReference type="ChEBI" id="CHEBI:58033"/>
        <dbReference type="EC" id="3.1.3.18"/>
    </reaction>
</comment>
<dbReference type="EC" id="3.1.3.18" evidence="4"/>
<gene>
    <name evidence="5" type="primary">cbbZC_1</name>
    <name evidence="5" type="ORF">POI8812_02201</name>
</gene>
<dbReference type="InterPro" id="IPR023214">
    <property type="entry name" value="HAD_sf"/>
</dbReference>
<sequence>MRTAVFDLDGTLADTSADLIAAANACFEGRGLGKPLDPVADALTAFAGGRAMLRLGVERLGVDDVLIDEEYQTLLTHYAGCIDDQTVLYPGVEACLDRLTAQGWILAVCTNKPEGLAETLLGRLGIRDRFASMLGADTLPVRKPDPEHLFETVRRAGGDPARCVLMGDTITDRKTAANAKAPCVLVGFGPLGPDIAELAPDAILDHYDDLPALLERLLP</sequence>
<proteinExistence type="inferred from homology"/>
<dbReference type="SFLD" id="SFLDS00003">
    <property type="entry name" value="Haloacid_Dehalogenase"/>
    <property type="match status" value="1"/>
</dbReference>
<organism evidence="5 6">
    <name type="scientific">Pontivivens insulae</name>
    <dbReference type="NCBI Taxonomy" id="1639689"/>
    <lineage>
        <taxon>Bacteria</taxon>
        <taxon>Pseudomonadati</taxon>
        <taxon>Pseudomonadota</taxon>
        <taxon>Alphaproteobacteria</taxon>
        <taxon>Rhodobacterales</taxon>
        <taxon>Paracoccaceae</taxon>
        <taxon>Pontivivens</taxon>
    </lineage>
</organism>
<comment type="similarity">
    <text evidence="3">Belongs to the HAD-like hydrolase superfamily. CbbY/CbbZ/Gph/YieH family.</text>
</comment>
<dbReference type="GO" id="GO:0008967">
    <property type="term" value="F:phosphoglycolate phosphatase activity"/>
    <property type="evidence" value="ECO:0007669"/>
    <property type="project" value="UniProtKB-EC"/>
</dbReference>
<name>A0A2R8ACC9_9RHOB</name>
<dbReference type="PANTHER" id="PTHR43434:SF1">
    <property type="entry name" value="PHOSPHOGLYCOLATE PHOSPHATASE"/>
    <property type="match status" value="1"/>
</dbReference>
<dbReference type="InterPro" id="IPR006439">
    <property type="entry name" value="HAD-SF_hydro_IA"/>
</dbReference>
<dbReference type="Gene3D" id="1.10.150.240">
    <property type="entry name" value="Putative phosphatase, domain 2"/>
    <property type="match status" value="1"/>
</dbReference>
<dbReference type="OrthoDB" id="9793014at2"/>
<comment type="pathway">
    <text evidence="2">Organic acid metabolism; glycolate biosynthesis; glycolate from 2-phosphoglycolate: step 1/1.</text>
</comment>
<dbReference type="InterPro" id="IPR050155">
    <property type="entry name" value="HAD-like_hydrolase_sf"/>
</dbReference>
<dbReference type="InterPro" id="IPR023198">
    <property type="entry name" value="PGP-like_dom2"/>
</dbReference>
<evidence type="ECO:0000256" key="4">
    <source>
        <dbReference type="ARBA" id="ARBA00013078"/>
    </source>
</evidence>
<dbReference type="GO" id="GO:0006281">
    <property type="term" value="P:DNA repair"/>
    <property type="evidence" value="ECO:0007669"/>
    <property type="project" value="TreeGrafter"/>
</dbReference>
<dbReference type="PRINTS" id="PR00413">
    <property type="entry name" value="HADHALOGNASE"/>
</dbReference>
<dbReference type="GO" id="GO:0005829">
    <property type="term" value="C:cytosol"/>
    <property type="evidence" value="ECO:0007669"/>
    <property type="project" value="TreeGrafter"/>
</dbReference>
<evidence type="ECO:0000313" key="5">
    <source>
        <dbReference type="EMBL" id="SPF29877.1"/>
    </source>
</evidence>
<keyword evidence="6" id="KW-1185">Reference proteome</keyword>
<dbReference type="Gene3D" id="3.40.50.1000">
    <property type="entry name" value="HAD superfamily/HAD-like"/>
    <property type="match status" value="1"/>
</dbReference>
<dbReference type="Proteomes" id="UP000244932">
    <property type="component" value="Unassembled WGS sequence"/>
</dbReference>
<evidence type="ECO:0000256" key="3">
    <source>
        <dbReference type="ARBA" id="ARBA00006171"/>
    </source>
</evidence>
<dbReference type="EMBL" id="OMKW01000003">
    <property type="protein sequence ID" value="SPF29877.1"/>
    <property type="molecule type" value="Genomic_DNA"/>
</dbReference>
<dbReference type="Pfam" id="PF00702">
    <property type="entry name" value="Hydrolase"/>
    <property type="match status" value="1"/>
</dbReference>
<dbReference type="PANTHER" id="PTHR43434">
    <property type="entry name" value="PHOSPHOGLYCOLATE PHOSPHATASE"/>
    <property type="match status" value="1"/>
</dbReference>
<dbReference type="InterPro" id="IPR036412">
    <property type="entry name" value="HAD-like_sf"/>
</dbReference>
<dbReference type="SUPFAM" id="SSF56784">
    <property type="entry name" value="HAD-like"/>
    <property type="match status" value="1"/>
</dbReference>
<reference evidence="5 6" key="1">
    <citation type="submission" date="2018-03" db="EMBL/GenBank/DDBJ databases">
        <authorList>
            <person name="Keele B.F."/>
        </authorList>
    </citation>
    <scope>NUCLEOTIDE SEQUENCE [LARGE SCALE GENOMIC DNA]</scope>
    <source>
        <strain evidence="5 6">CeCT 8812</strain>
    </source>
</reference>
<dbReference type="RefSeq" id="WP_108782615.1">
    <property type="nucleotide sequence ID" value="NZ_OMKW01000003.1"/>
</dbReference>
<evidence type="ECO:0000256" key="1">
    <source>
        <dbReference type="ARBA" id="ARBA00000830"/>
    </source>
</evidence>
<accession>A0A2R8ACC9</accession>
<dbReference type="NCBIfam" id="TIGR01549">
    <property type="entry name" value="HAD-SF-IA-v1"/>
    <property type="match status" value="1"/>
</dbReference>
<evidence type="ECO:0000256" key="2">
    <source>
        <dbReference type="ARBA" id="ARBA00004818"/>
    </source>
</evidence>
<dbReference type="SFLD" id="SFLDG01129">
    <property type="entry name" value="C1.5:_HAD__Beta-PGM__Phosphata"/>
    <property type="match status" value="1"/>
</dbReference>
<protein>
    <recommendedName>
        <fullName evidence="4">phosphoglycolate phosphatase</fullName>
        <ecNumber evidence="4">3.1.3.18</ecNumber>
    </recommendedName>
</protein>